<dbReference type="EMBL" id="JAUESC010000004">
    <property type="protein sequence ID" value="KAK0597910.1"/>
    <property type="molecule type" value="Genomic_DNA"/>
</dbReference>
<sequence length="395" mass="45224">METNAYDKALQHIGHSHLVYYSGEELPLNLKIRAGICHIHLGNMEKSELSLSKMTIEQSLQFLRSPTNILGIAVEDGLVEIVQVLIQQFLDMKNLRVSPDRNILQAAIELRQQEIVTVIRKSAADAMVLCSEEIDSYYCSTLHLAAKLPHRSKLSKVSGAALQFQREFQAISVLTEVVMLNPCLPDTYHTLGLVYDMVMLKKLQVSTSWLRKITQKIQLCGNGFVPILSSVFMETNAYDKALLHIAHSHLVYYFGEELPLNLKIRAGICHIHLGNMEKSEILLTVIQRESASAHAEWIIEVADTFKSLEHFNAALKHYHMFEANDGVQNVRRNVSISLFLHLDIEMQIHYFRNFSRMITYKHKKEMFFVGEKMLVRLKHGQEDVLAQQFTTELLH</sequence>
<dbReference type="GO" id="GO:0006383">
    <property type="term" value="P:transcription by RNA polymerase III"/>
    <property type="evidence" value="ECO:0007669"/>
    <property type="project" value="InterPro"/>
</dbReference>
<name>A0AA39VZ87_ACESA</name>
<reference evidence="1" key="2">
    <citation type="submission" date="2023-06" db="EMBL/GenBank/DDBJ databases">
        <authorList>
            <person name="Swenson N.G."/>
            <person name="Wegrzyn J.L."/>
            <person name="Mcevoy S.L."/>
        </authorList>
    </citation>
    <scope>NUCLEOTIDE SEQUENCE</scope>
    <source>
        <strain evidence="1">NS2018</strain>
        <tissue evidence="1">Leaf</tissue>
    </source>
</reference>
<dbReference type="Proteomes" id="UP001168877">
    <property type="component" value="Unassembled WGS sequence"/>
</dbReference>
<comment type="caution">
    <text evidence="1">The sequence shown here is derived from an EMBL/GenBank/DDBJ whole genome shotgun (WGS) entry which is preliminary data.</text>
</comment>
<reference evidence="1" key="1">
    <citation type="journal article" date="2022" name="Plant J.">
        <title>Strategies of tolerance reflected in two North American maple genomes.</title>
        <authorList>
            <person name="McEvoy S.L."/>
            <person name="Sezen U.U."/>
            <person name="Trouern-Trend A."/>
            <person name="McMahon S.M."/>
            <person name="Schaberg P.G."/>
            <person name="Yang J."/>
            <person name="Wegrzyn J.L."/>
            <person name="Swenson N.G."/>
        </authorList>
    </citation>
    <scope>NUCLEOTIDE SEQUENCE</scope>
    <source>
        <strain evidence="1">NS2018</strain>
    </source>
</reference>
<proteinExistence type="predicted"/>
<dbReference type="PANTHER" id="PTHR23082">
    <property type="entry name" value="TRANSCRIPTION INITIATION FACTOR IIIC TFIIIC , POLYPEPTIDE 3-RELATED"/>
    <property type="match status" value="1"/>
</dbReference>
<dbReference type="AlphaFoldDB" id="A0AA39VZ87"/>
<accession>A0AA39VZ87</accession>
<evidence type="ECO:0000313" key="1">
    <source>
        <dbReference type="EMBL" id="KAK0597910.1"/>
    </source>
</evidence>
<evidence type="ECO:0000313" key="2">
    <source>
        <dbReference type="Proteomes" id="UP001168877"/>
    </source>
</evidence>
<organism evidence="1 2">
    <name type="scientific">Acer saccharum</name>
    <name type="common">Sugar maple</name>
    <dbReference type="NCBI Taxonomy" id="4024"/>
    <lineage>
        <taxon>Eukaryota</taxon>
        <taxon>Viridiplantae</taxon>
        <taxon>Streptophyta</taxon>
        <taxon>Embryophyta</taxon>
        <taxon>Tracheophyta</taxon>
        <taxon>Spermatophyta</taxon>
        <taxon>Magnoliopsida</taxon>
        <taxon>eudicotyledons</taxon>
        <taxon>Gunneridae</taxon>
        <taxon>Pentapetalae</taxon>
        <taxon>rosids</taxon>
        <taxon>malvids</taxon>
        <taxon>Sapindales</taxon>
        <taxon>Sapindaceae</taxon>
        <taxon>Hippocastanoideae</taxon>
        <taxon>Acereae</taxon>
        <taxon>Acer</taxon>
    </lineage>
</organism>
<gene>
    <name evidence="1" type="ORF">LWI29_029744</name>
</gene>
<protein>
    <submittedName>
        <fullName evidence="1">Uncharacterized protein</fullName>
    </submittedName>
</protein>
<dbReference type="GO" id="GO:0000127">
    <property type="term" value="C:transcription factor TFIIIC complex"/>
    <property type="evidence" value="ECO:0007669"/>
    <property type="project" value="TreeGrafter"/>
</dbReference>
<dbReference type="InterPro" id="IPR039340">
    <property type="entry name" value="Tfc4/TFIIIC-102/Sfc4"/>
</dbReference>
<dbReference type="PANTHER" id="PTHR23082:SF0">
    <property type="entry name" value="GENERAL TRANSCRIPTION FACTOR 3C POLYPEPTIDE 3"/>
    <property type="match status" value="1"/>
</dbReference>
<keyword evidence="2" id="KW-1185">Reference proteome</keyword>